<keyword evidence="4 9" id="KW-1003">Cell membrane</keyword>
<proteinExistence type="inferred from homology"/>
<feature type="transmembrane region" description="Helical" evidence="9">
    <location>
        <begin position="307"/>
        <end position="328"/>
    </location>
</feature>
<evidence type="ECO:0000256" key="2">
    <source>
        <dbReference type="ARBA" id="ARBA00004953"/>
    </source>
</evidence>
<comment type="caution">
    <text evidence="9">Lacks conserved residue(s) required for the propagation of feature annotation.</text>
</comment>
<keyword evidence="7 9" id="KW-1133">Transmembrane helix</keyword>
<dbReference type="RefSeq" id="WP_138286156.1">
    <property type="nucleotide sequence ID" value="NZ_CP058350.1"/>
</dbReference>
<keyword evidence="8 9" id="KW-0472">Membrane</keyword>
<reference evidence="10 11" key="1">
    <citation type="submission" date="2020-06" db="EMBL/GenBank/DDBJ databases">
        <title>Genome sequence of Rhizobium sp strain ADMK78.</title>
        <authorList>
            <person name="Rahi P."/>
        </authorList>
    </citation>
    <scope>NUCLEOTIDE SEQUENCE [LARGE SCALE GENOMIC DNA]</scope>
    <source>
        <strain evidence="10 11">ADMK78</strain>
    </source>
</reference>
<dbReference type="PANTHER" id="PTHR34308:SF1">
    <property type="entry name" value="COBALAMIN BIOSYNTHESIS PROTEIN CBIB"/>
    <property type="match status" value="1"/>
</dbReference>
<comment type="subcellular location">
    <subcellularLocation>
        <location evidence="1 9">Cell membrane</location>
        <topology evidence="1 9">Multi-pass membrane protein</topology>
    </subcellularLocation>
</comment>
<gene>
    <name evidence="9" type="primary">cobD</name>
    <name evidence="10" type="ORF">FE840_014240</name>
</gene>
<evidence type="ECO:0000256" key="7">
    <source>
        <dbReference type="ARBA" id="ARBA00022989"/>
    </source>
</evidence>
<organism evidence="10 11">
    <name type="scientific">Peteryoungia desertarenae</name>
    <dbReference type="NCBI Taxonomy" id="1813451"/>
    <lineage>
        <taxon>Bacteria</taxon>
        <taxon>Pseudomonadati</taxon>
        <taxon>Pseudomonadota</taxon>
        <taxon>Alphaproteobacteria</taxon>
        <taxon>Hyphomicrobiales</taxon>
        <taxon>Rhizobiaceae</taxon>
        <taxon>Peteryoungia</taxon>
    </lineage>
</organism>
<protein>
    <recommendedName>
        <fullName evidence="9">Cobalamin biosynthesis protein CobD</fullName>
    </recommendedName>
</protein>
<feature type="transmembrane region" description="Helical" evidence="9">
    <location>
        <begin position="87"/>
        <end position="105"/>
    </location>
</feature>
<dbReference type="PANTHER" id="PTHR34308">
    <property type="entry name" value="COBALAMIN BIOSYNTHESIS PROTEIN CBIB"/>
    <property type="match status" value="1"/>
</dbReference>
<comment type="function">
    <text evidence="9">Converts cobyric acid to cobinamide by the addition of aminopropanol on the F carboxylic group.</text>
</comment>
<evidence type="ECO:0000256" key="4">
    <source>
        <dbReference type="ARBA" id="ARBA00022475"/>
    </source>
</evidence>
<accession>A0ABX6QS19</accession>
<evidence type="ECO:0000256" key="1">
    <source>
        <dbReference type="ARBA" id="ARBA00004651"/>
    </source>
</evidence>
<keyword evidence="5 9" id="KW-0169">Cobalamin biosynthesis</keyword>
<name>A0ABX6QS19_9HYPH</name>
<evidence type="ECO:0000256" key="9">
    <source>
        <dbReference type="HAMAP-Rule" id="MF_00024"/>
    </source>
</evidence>
<evidence type="ECO:0000256" key="6">
    <source>
        <dbReference type="ARBA" id="ARBA00022692"/>
    </source>
</evidence>
<sequence>MKVSEWILVCLLLALLLDRMIGDPPLLWSKVPHPVVLFGSAISWFDRRLNKENMIRDRRRANGVVAILALLLLAIVVASVLQAFFALFGPLALLLEILVVAILLAQKSLADHVLAVVQGLRQDGIEGGRQAVSMIVGRDPRTLDESGVSRAAIESLSENFADGVVAPAFWYLVAGLPGILAYKMLNTADSMIGHKSPKYIDFGWASARLDDLANWPAARLSALMIAFGALVHEGRAAARRSLSVAMRDSRLHRSPNSGWPEAAMAGALDLQLAGPRIYAGETVNEPMINGAGRPKANHLDIQRAIRVFHGACTALTGLVAILLLLSLLV</sequence>
<dbReference type="HAMAP" id="MF_00024">
    <property type="entry name" value="CobD_CbiB"/>
    <property type="match status" value="1"/>
</dbReference>
<keyword evidence="6 9" id="KW-0812">Transmembrane</keyword>
<evidence type="ECO:0000256" key="5">
    <source>
        <dbReference type="ARBA" id="ARBA00022573"/>
    </source>
</evidence>
<evidence type="ECO:0000313" key="10">
    <source>
        <dbReference type="EMBL" id="QLF71421.1"/>
    </source>
</evidence>
<dbReference type="InterPro" id="IPR004485">
    <property type="entry name" value="Cobalamin_biosynth_CobD/CbiB"/>
</dbReference>
<dbReference type="Pfam" id="PF03186">
    <property type="entry name" value="CobD_Cbib"/>
    <property type="match status" value="1"/>
</dbReference>
<feature type="transmembrane region" description="Helical" evidence="9">
    <location>
        <begin position="61"/>
        <end position="81"/>
    </location>
</feature>
<dbReference type="EMBL" id="CP058350">
    <property type="protein sequence ID" value="QLF71421.1"/>
    <property type="molecule type" value="Genomic_DNA"/>
</dbReference>
<dbReference type="NCBIfam" id="TIGR00380">
    <property type="entry name" value="cobal_cbiB"/>
    <property type="match status" value="1"/>
</dbReference>
<evidence type="ECO:0000313" key="11">
    <source>
        <dbReference type="Proteomes" id="UP000308530"/>
    </source>
</evidence>
<dbReference type="Proteomes" id="UP000308530">
    <property type="component" value="Chromosome"/>
</dbReference>
<comment type="similarity">
    <text evidence="3 9">Belongs to the CobD/CbiB family.</text>
</comment>
<evidence type="ECO:0000256" key="8">
    <source>
        <dbReference type="ARBA" id="ARBA00023136"/>
    </source>
</evidence>
<keyword evidence="11" id="KW-1185">Reference proteome</keyword>
<comment type="pathway">
    <text evidence="2 9">Cofactor biosynthesis; adenosylcobalamin biosynthesis.</text>
</comment>
<evidence type="ECO:0000256" key="3">
    <source>
        <dbReference type="ARBA" id="ARBA00006263"/>
    </source>
</evidence>